<reference evidence="4 5" key="1">
    <citation type="submission" date="2016-11" db="EMBL/GenBank/DDBJ databases">
        <authorList>
            <person name="Jaros S."/>
            <person name="Januszkiewicz K."/>
            <person name="Wedrychowicz H."/>
        </authorList>
    </citation>
    <scope>NUCLEOTIDE SEQUENCE [LARGE SCALE GENOMIC DNA]</scope>
    <source>
        <strain evidence="4 5">DSM 17918</strain>
    </source>
</reference>
<dbReference type="PROSITE" id="PS50005">
    <property type="entry name" value="TPR"/>
    <property type="match status" value="1"/>
</dbReference>
<gene>
    <name evidence="4" type="ORF">SAMN02746089_01381</name>
</gene>
<dbReference type="SUPFAM" id="SSF48452">
    <property type="entry name" value="TPR-like"/>
    <property type="match status" value="1"/>
</dbReference>
<dbReference type="PROSITE" id="PS50076">
    <property type="entry name" value="DNAJ_2"/>
    <property type="match status" value="1"/>
</dbReference>
<keyword evidence="2" id="KW-0802">TPR repeat</keyword>
<dbReference type="Pfam" id="PF00226">
    <property type="entry name" value="DnaJ"/>
    <property type="match status" value="1"/>
</dbReference>
<evidence type="ECO:0000256" key="1">
    <source>
        <dbReference type="ARBA" id="ARBA00022705"/>
    </source>
</evidence>
<evidence type="ECO:0000256" key="2">
    <source>
        <dbReference type="PROSITE-ProRule" id="PRU00339"/>
    </source>
</evidence>
<evidence type="ECO:0000313" key="4">
    <source>
        <dbReference type="EMBL" id="SHF15171.1"/>
    </source>
</evidence>
<proteinExistence type="predicted"/>
<dbReference type="InterPro" id="IPR011990">
    <property type="entry name" value="TPR-like_helical_dom_sf"/>
</dbReference>
<name>A0A1M4ZAW4_9THEO</name>
<dbReference type="InterPro" id="IPR036869">
    <property type="entry name" value="J_dom_sf"/>
</dbReference>
<evidence type="ECO:0000259" key="3">
    <source>
        <dbReference type="PROSITE" id="PS50076"/>
    </source>
</evidence>
<feature type="domain" description="J" evidence="3">
    <location>
        <begin position="3"/>
        <end position="83"/>
    </location>
</feature>
<dbReference type="InterPro" id="IPR019734">
    <property type="entry name" value="TPR_rpt"/>
</dbReference>
<dbReference type="PRINTS" id="PR00625">
    <property type="entry name" value="JDOMAIN"/>
</dbReference>
<keyword evidence="1" id="KW-0235">DNA replication</keyword>
<dbReference type="GO" id="GO:0006260">
    <property type="term" value="P:DNA replication"/>
    <property type="evidence" value="ECO:0007669"/>
    <property type="project" value="UniProtKB-KW"/>
</dbReference>
<dbReference type="EMBL" id="FQVH01000013">
    <property type="protein sequence ID" value="SHF15171.1"/>
    <property type="molecule type" value="Genomic_DNA"/>
</dbReference>
<dbReference type="STRING" id="1121256.SAMN02746089_01381"/>
<sequence length="215" mass="25178">MRSPYEVLGLREGASIDEVKKAYRELVKKYHPDQYGDNPLKELAEEKLKEINEAYNMIMEGRTGTTQNNMHYEQRYSGNDSYGRSSYSNSYSSGENDRFSMVIDAINRKDFYRAESILQSIRDRNARWYYLYGYVNYYLGRYGDAYSCFRMAVDMEPGNPEYREALNNMMSMRSNYQRNVYNTIGREDDCCRALCTLWACDTCCECIGGDMCSCF</sequence>
<feature type="repeat" description="TPR" evidence="2">
    <location>
        <begin position="126"/>
        <end position="159"/>
    </location>
</feature>
<accession>A0A1M4ZAW4</accession>
<dbReference type="RefSeq" id="WP_073343201.1">
    <property type="nucleotide sequence ID" value="NZ_FQVH01000013.1"/>
</dbReference>
<dbReference type="Gene3D" id="1.25.40.10">
    <property type="entry name" value="Tetratricopeptide repeat domain"/>
    <property type="match status" value="1"/>
</dbReference>
<dbReference type="InterPro" id="IPR001623">
    <property type="entry name" value="DnaJ_domain"/>
</dbReference>
<dbReference type="AlphaFoldDB" id="A0A1M4ZAW4"/>
<dbReference type="SUPFAM" id="SSF46565">
    <property type="entry name" value="Chaperone J-domain"/>
    <property type="match status" value="1"/>
</dbReference>
<organism evidence="4 5">
    <name type="scientific">Caldanaerobius fijiensis DSM 17918</name>
    <dbReference type="NCBI Taxonomy" id="1121256"/>
    <lineage>
        <taxon>Bacteria</taxon>
        <taxon>Bacillati</taxon>
        <taxon>Bacillota</taxon>
        <taxon>Clostridia</taxon>
        <taxon>Thermoanaerobacterales</taxon>
        <taxon>Thermoanaerobacteraceae</taxon>
        <taxon>Caldanaerobius</taxon>
    </lineage>
</organism>
<dbReference type="InterPro" id="IPR050817">
    <property type="entry name" value="DjlA_DnaK_co-chaperone"/>
</dbReference>
<keyword evidence="5" id="KW-1185">Reference proteome</keyword>
<dbReference type="PANTHER" id="PTHR24074">
    <property type="entry name" value="CO-CHAPERONE PROTEIN DJLA"/>
    <property type="match status" value="1"/>
</dbReference>
<dbReference type="SMART" id="SM00271">
    <property type="entry name" value="DnaJ"/>
    <property type="match status" value="1"/>
</dbReference>
<evidence type="ECO:0000313" key="5">
    <source>
        <dbReference type="Proteomes" id="UP000184088"/>
    </source>
</evidence>
<dbReference type="OrthoDB" id="9779889at2"/>
<dbReference type="Proteomes" id="UP000184088">
    <property type="component" value="Unassembled WGS sequence"/>
</dbReference>
<protein>
    <submittedName>
        <fullName evidence="4">DnaJ domain-containing protein</fullName>
    </submittedName>
</protein>
<dbReference type="CDD" id="cd06257">
    <property type="entry name" value="DnaJ"/>
    <property type="match status" value="1"/>
</dbReference>
<dbReference type="Gene3D" id="1.10.287.110">
    <property type="entry name" value="DnaJ domain"/>
    <property type="match status" value="1"/>
</dbReference>